<feature type="domain" description="Metalloprotease TldD/E C-terminal" evidence="3">
    <location>
        <begin position="214"/>
        <end position="439"/>
    </location>
</feature>
<evidence type="ECO:0000259" key="3">
    <source>
        <dbReference type="Pfam" id="PF19289"/>
    </source>
</evidence>
<accession>A0A1G1UXC7</accession>
<dbReference type="InterPro" id="IPR045570">
    <property type="entry name" value="Metalloprtase-TldD/E_cen_dom"/>
</dbReference>
<organism evidence="5 6">
    <name type="scientific">Candidatus Blackburnbacteria bacterium RIFCSPHIGHO2_01_FULL_43_15b</name>
    <dbReference type="NCBI Taxonomy" id="1797513"/>
    <lineage>
        <taxon>Bacteria</taxon>
        <taxon>Candidatus Blackburniibacteriota</taxon>
    </lineage>
</organism>
<dbReference type="PANTHER" id="PTHR43666">
    <property type="entry name" value="TLDD PROTEIN"/>
    <property type="match status" value="1"/>
</dbReference>
<gene>
    <name evidence="5" type="ORF">A2782_01505</name>
</gene>
<protein>
    <recommendedName>
        <fullName evidence="7">Peptidase C69</fullName>
    </recommendedName>
</protein>
<proteinExistence type="inferred from homology"/>
<dbReference type="AlphaFoldDB" id="A0A1G1UXC7"/>
<dbReference type="SUPFAM" id="SSF111283">
    <property type="entry name" value="Putative modulator of DNA gyrase, PmbA/TldD"/>
    <property type="match status" value="1"/>
</dbReference>
<evidence type="ECO:0000313" key="6">
    <source>
        <dbReference type="Proteomes" id="UP000177967"/>
    </source>
</evidence>
<evidence type="ECO:0000256" key="1">
    <source>
        <dbReference type="ARBA" id="ARBA00005836"/>
    </source>
</evidence>
<evidence type="ECO:0008006" key="7">
    <source>
        <dbReference type="Google" id="ProtNLM"/>
    </source>
</evidence>
<dbReference type="STRING" id="1797513.A2782_01505"/>
<dbReference type="InterPro" id="IPR045569">
    <property type="entry name" value="Metalloprtase-TldD/E_C"/>
</dbReference>
<dbReference type="Pfam" id="PF19289">
    <property type="entry name" value="PmbA_TldD_3rd"/>
    <property type="match status" value="1"/>
</dbReference>
<dbReference type="InterPro" id="IPR036059">
    <property type="entry name" value="TldD/PmbA_sf"/>
</dbReference>
<dbReference type="EMBL" id="MHBW01000035">
    <property type="protein sequence ID" value="OGY07799.1"/>
    <property type="molecule type" value="Genomic_DNA"/>
</dbReference>
<feature type="domain" description="Metalloprotease TldD/E N-terminal" evidence="2">
    <location>
        <begin position="31"/>
        <end position="86"/>
    </location>
</feature>
<evidence type="ECO:0000313" key="5">
    <source>
        <dbReference type="EMBL" id="OGY07799.1"/>
    </source>
</evidence>
<feature type="domain" description="Metalloprotease TldD/E central" evidence="4">
    <location>
        <begin position="126"/>
        <end position="203"/>
    </location>
</feature>
<dbReference type="PANTHER" id="PTHR43666:SF1">
    <property type="entry name" value="CONSERVED PROTEIN"/>
    <property type="match status" value="1"/>
</dbReference>
<dbReference type="Pfam" id="PF01523">
    <property type="entry name" value="PmbA_TldD_1st"/>
    <property type="match status" value="1"/>
</dbReference>
<name>A0A1G1UXC7_9BACT</name>
<evidence type="ECO:0000259" key="4">
    <source>
        <dbReference type="Pfam" id="PF19290"/>
    </source>
</evidence>
<dbReference type="GO" id="GO:0006508">
    <property type="term" value="P:proteolysis"/>
    <property type="evidence" value="ECO:0007669"/>
    <property type="project" value="InterPro"/>
</dbReference>
<reference evidence="5 6" key="1">
    <citation type="journal article" date="2016" name="Nat. Commun.">
        <title>Thousands of microbial genomes shed light on interconnected biogeochemical processes in an aquifer system.</title>
        <authorList>
            <person name="Anantharaman K."/>
            <person name="Brown C.T."/>
            <person name="Hug L.A."/>
            <person name="Sharon I."/>
            <person name="Castelle C.J."/>
            <person name="Probst A.J."/>
            <person name="Thomas B.C."/>
            <person name="Singh A."/>
            <person name="Wilkins M.J."/>
            <person name="Karaoz U."/>
            <person name="Brodie E.L."/>
            <person name="Williams K.H."/>
            <person name="Hubbard S.S."/>
            <person name="Banfield J.F."/>
        </authorList>
    </citation>
    <scope>NUCLEOTIDE SEQUENCE [LARGE SCALE GENOMIC DNA]</scope>
</reference>
<dbReference type="InterPro" id="IPR035068">
    <property type="entry name" value="TldD/PmbA_N"/>
</dbReference>
<dbReference type="Pfam" id="PF19290">
    <property type="entry name" value="PmbA_TldD_2nd"/>
    <property type="match status" value="1"/>
</dbReference>
<dbReference type="Gene3D" id="3.30.2290.10">
    <property type="entry name" value="PmbA/TldD superfamily"/>
    <property type="match status" value="1"/>
</dbReference>
<comment type="similarity">
    <text evidence="1">Belongs to the peptidase U62 family.</text>
</comment>
<dbReference type="InterPro" id="IPR002510">
    <property type="entry name" value="Metalloprtase-TldD/E_N"/>
</dbReference>
<sequence>MDEQKLKKIAQKTLALTNADEAEVVLFVANRGLTRFANSQIHQNVSLEDLGLSVRVAFGKRIGVASGNSFQGVVLQNVVNRAEAIARLQKEDPHFRGLPEARKLPKIKSVVIQAAPQERAQNVSAVIKKAKEKKIIASGAYDSSVTEVAVANSKGVWAYHAAGASDLSTILIGENSTGFGSQLVKNPADMRADDVADKALAKVISGQNPKDIEPGEYDVVLESQAVNEMMSFFAWLGPNSRLYYEQASPFSGKLGEKVLGENITIIDSPLDESGFPMPFDFEGVPKQKTEIIKQGKLVNLTYDSYHAGRFNAKNTGHALPAPNTSGPIPLHLAFEPGTKSLEEMIKGVKRGLLVTRLWYVRFLNPRSLSITGMTRDGTFLIENGEIVHGVRNLRFNQSIPEALNNVVEIGRDLESVGSFETELGTNRMPALHIKNWNFTSGTQF</sequence>
<dbReference type="Proteomes" id="UP000177967">
    <property type="component" value="Unassembled WGS sequence"/>
</dbReference>
<dbReference type="GO" id="GO:0008237">
    <property type="term" value="F:metallopeptidase activity"/>
    <property type="evidence" value="ECO:0007669"/>
    <property type="project" value="InterPro"/>
</dbReference>
<comment type="caution">
    <text evidence="5">The sequence shown here is derived from an EMBL/GenBank/DDBJ whole genome shotgun (WGS) entry which is preliminary data.</text>
</comment>
<evidence type="ECO:0000259" key="2">
    <source>
        <dbReference type="Pfam" id="PF01523"/>
    </source>
</evidence>